<evidence type="ECO:0000313" key="2">
    <source>
        <dbReference type="EMBL" id="CAA9547242.1"/>
    </source>
</evidence>
<dbReference type="EMBL" id="CADCWC010000362">
    <property type="protein sequence ID" value="CAA9547242.1"/>
    <property type="molecule type" value="Genomic_DNA"/>
</dbReference>
<dbReference type="NCBIfam" id="TIGR03177">
    <property type="entry name" value="pilus_cpaB"/>
    <property type="match status" value="1"/>
</dbReference>
<sequence>MSRRRRRRVAAVAAGVLLVLAVLSSLVGGSDAEPATSPGGTVLVLTRAVAAGRALDPVDLRSVRVAAGMVPKGALVRVEDAAFREAIVSLPPGLPLVPTVLRRPGAPAAALGAGERAVGVRVDDVTGLPALLRPGSRVDVLLAVRGEVAVGVQAVARDVEVLARPSRPESGEGWAVILRLPVRTAETVAAAQADGREVRLLGREAGA</sequence>
<dbReference type="InterPro" id="IPR031571">
    <property type="entry name" value="RcpC_dom"/>
</dbReference>
<gene>
    <name evidence="2" type="ORF">AVDCRST_MAG79-2409</name>
</gene>
<feature type="domain" description="Flp pilus assembly protein RcpC/CpaB" evidence="1">
    <location>
        <begin position="108"/>
        <end position="200"/>
    </location>
</feature>
<dbReference type="Pfam" id="PF16976">
    <property type="entry name" value="RcpC"/>
    <property type="match status" value="1"/>
</dbReference>
<proteinExistence type="predicted"/>
<dbReference type="CDD" id="cd11614">
    <property type="entry name" value="SAF_CpaB_FlgA_like"/>
    <property type="match status" value="1"/>
</dbReference>
<dbReference type="AlphaFoldDB" id="A0A6J4UFN3"/>
<dbReference type="InterPro" id="IPR017592">
    <property type="entry name" value="Pilus_assmbl_Flp-typ_CpaB"/>
</dbReference>
<name>A0A6J4UFN3_9ACTN</name>
<protein>
    <recommendedName>
        <fullName evidence="1">Flp pilus assembly protein RcpC/CpaB domain-containing protein</fullName>
    </recommendedName>
</protein>
<evidence type="ECO:0000259" key="1">
    <source>
        <dbReference type="Pfam" id="PF16976"/>
    </source>
</evidence>
<organism evidence="2">
    <name type="scientific">uncultured Thermoleophilia bacterium</name>
    <dbReference type="NCBI Taxonomy" id="1497501"/>
    <lineage>
        <taxon>Bacteria</taxon>
        <taxon>Bacillati</taxon>
        <taxon>Actinomycetota</taxon>
        <taxon>Thermoleophilia</taxon>
        <taxon>environmental samples</taxon>
    </lineage>
</organism>
<accession>A0A6J4UFN3</accession>
<reference evidence="2" key="1">
    <citation type="submission" date="2020-02" db="EMBL/GenBank/DDBJ databases">
        <authorList>
            <person name="Meier V. D."/>
        </authorList>
    </citation>
    <scope>NUCLEOTIDE SEQUENCE</scope>
    <source>
        <strain evidence="2">AVDCRST_MAG79</strain>
    </source>
</reference>